<comment type="caution">
    <text evidence="3">The sequence shown here is derived from an EMBL/GenBank/DDBJ whole genome shotgun (WGS) entry which is preliminary data.</text>
</comment>
<gene>
    <name evidence="3" type="ORF">COLO4_24327</name>
</gene>
<evidence type="ECO:0000259" key="2">
    <source>
        <dbReference type="Pfam" id="PF23310"/>
    </source>
</evidence>
<feature type="domain" description="At2g35280-like TPR" evidence="2">
    <location>
        <begin position="77"/>
        <end position="149"/>
    </location>
</feature>
<name>A0A1R3IAZ1_9ROSI</name>
<evidence type="ECO:0000313" key="4">
    <source>
        <dbReference type="Proteomes" id="UP000187203"/>
    </source>
</evidence>
<proteinExistence type="predicted"/>
<evidence type="ECO:0000256" key="1">
    <source>
        <dbReference type="SAM" id="Phobius"/>
    </source>
</evidence>
<dbReference type="EMBL" id="AWUE01018504">
    <property type="protein sequence ID" value="OMO79747.1"/>
    <property type="molecule type" value="Genomic_DNA"/>
</dbReference>
<keyword evidence="1" id="KW-0472">Membrane</keyword>
<keyword evidence="1" id="KW-1133">Transmembrane helix</keyword>
<dbReference type="Pfam" id="PF23310">
    <property type="entry name" value="TPR_27"/>
    <property type="match status" value="1"/>
</dbReference>
<dbReference type="AlphaFoldDB" id="A0A1R3IAZ1"/>
<sequence length="154" mass="17580">MVGELKKGTSFHDLTEGVVAEILIKAASNAPEDYANARLSCKLLRDTSNAFHIFKNIDFPERYRYPLRQAEVNLKLKCLQNKNPKVLFEEGAYRMFRDYPRMEKGYQLMREAVAAGFVPAIYMLGIVMLSFRGEDNNKGLQILRSLTLSARKGK</sequence>
<evidence type="ECO:0000313" key="3">
    <source>
        <dbReference type="EMBL" id="OMO79747.1"/>
    </source>
</evidence>
<dbReference type="InterPro" id="IPR057136">
    <property type="entry name" value="At2g35280_TPR_dom"/>
</dbReference>
<dbReference type="PANTHER" id="PTHR33784:SF25">
    <property type="entry name" value="NUCLEIC ACID-BINDING, OB-FOLD-LIKE PROTEIN"/>
    <property type="match status" value="1"/>
</dbReference>
<keyword evidence="1" id="KW-0812">Transmembrane</keyword>
<dbReference type="Proteomes" id="UP000187203">
    <property type="component" value="Unassembled WGS sequence"/>
</dbReference>
<dbReference type="STRING" id="93759.A0A1R3IAZ1"/>
<organism evidence="3 4">
    <name type="scientific">Corchorus olitorius</name>
    <dbReference type="NCBI Taxonomy" id="93759"/>
    <lineage>
        <taxon>Eukaryota</taxon>
        <taxon>Viridiplantae</taxon>
        <taxon>Streptophyta</taxon>
        <taxon>Embryophyta</taxon>
        <taxon>Tracheophyta</taxon>
        <taxon>Spermatophyta</taxon>
        <taxon>Magnoliopsida</taxon>
        <taxon>eudicotyledons</taxon>
        <taxon>Gunneridae</taxon>
        <taxon>Pentapetalae</taxon>
        <taxon>rosids</taxon>
        <taxon>malvids</taxon>
        <taxon>Malvales</taxon>
        <taxon>Malvaceae</taxon>
        <taxon>Grewioideae</taxon>
        <taxon>Apeibeae</taxon>
        <taxon>Corchorus</taxon>
    </lineage>
</organism>
<accession>A0A1R3IAZ1</accession>
<reference evidence="4" key="1">
    <citation type="submission" date="2013-09" db="EMBL/GenBank/DDBJ databases">
        <title>Corchorus olitorius genome sequencing.</title>
        <authorList>
            <person name="Alam M."/>
            <person name="Haque M.S."/>
            <person name="Islam M.S."/>
            <person name="Emdad E.M."/>
            <person name="Islam M.M."/>
            <person name="Ahmed B."/>
            <person name="Halim A."/>
            <person name="Hossen Q.M.M."/>
            <person name="Hossain M.Z."/>
            <person name="Ahmed R."/>
            <person name="Khan M.M."/>
            <person name="Islam R."/>
            <person name="Rashid M.M."/>
            <person name="Khan S.A."/>
            <person name="Rahman M.S."/>
            <person name="Alam M."/>
            <person name="Yahiya A.S."/>
            <person name="Khan M.S."/>
            <person name="Azam M.S."/>
            <person name="Haque T."/>
            <person name="Lashkar M.Z.H."/>
            <person name="Akhand A.I."/>
            <person name="Morshed G."/>
            <person name="Roy S."/>
            <person name="Uddin K.S."/>
            <person name="Rabeya T."/>
            <person name="Hossain A.S."/>
            <person name="Chowdhury A."/>
            <person name="Snigdha A.R."/>
            <person name="Mortoza M.S."/>
            <person name="Matin S.A."/>
            <person name="Hoque S.M.E."/>
            <person name="Islam M.K."/>
            <person name="Roy D.K."/>
            <person name="Haider R."/>
            <person name="Moosa M.M."/>
            <person name="Elias S.M."/>
            <person name="Hasan A.M."/>
            <person name="Jahan S."/>
            <person name="Shafiuddin M."/>
            <person name="Mahmood N."/>
            <person name="Shommy N.S."/>
        </authorList>
    </citation>
    <scope>NUCLEOTIDE SEQUENCE [LARGE SCALE GENOMIC DNA]</scope>
    <source>
        <strain evidence="4">cv. O-4</strain>
    </source>
</reference>
<feature type="transmembrane region" description="Helical" evidence="1">
    <location>
        <begin position="112"/>
        <end position="131"/>
    </location>
</feature>
<dbReference type="PANTHER" id="PTHR33784">
    <property type="entry name" value="OS05G0482100 PROTEIN"/>
    <property type="match status" value="1"/>
</dbReference>
<protein>
    <recommendedName>
        <fullName evidence="2">At2g35280-like TPR domain-containing protein</fullName>
    </recommendedName>
</protein>
<dbReference type="InterPro" id="IPR040338">
    <property type="entry name" value="At1g67623-like"/>
</dbReference>
<keyword evidence="4" id="KW-1185">Reference proteome</keyword>